<protein>
    <submittedName>
        <fullName evidence="3">Uncharacterized protein</fullName>
    </submittedName>
</protein>
<dbReference type="AlphaFoldDB" id="A0AAN9VYG7"/>
<proteinExistence type="predicted"/>
<feature type="chain" id="PRO_5042997878" evidence="2">
    <location>
        <begin position="17"/>
        <end position="327"/>
    </location>
</feature>
<accession>A0AAN9VYG7</accession>
<reference evidence="3 4" key="1">
    <citation type="submission" date="2024-03" db="EMBL/GenBank/DDBJ databases">
        <title>The genome assembly and annotation of the cricket Gryllus longicercus Weissman &amp; Gray.</title>
        <authorList>
            <person name="Szrajer S."/>
            <person name="Gray D."/>
            <person name="Ylla G."/>
        </authorList>
    </citation>
    <scope>NUCLEOTIDE SEQUENCE [LARGE SCALE GENOMIC DNA]</scope>
    <source>
        <strain evidence="3">DAG 2021-001</strain>
        <tissue evidence="3">Whole body minus gut</tissue>
    </source>
</reference>
<organism evidence="3 4">
    <name type="scientific">Gryllus longicercus</name>
    <dbReference type="NCBI Taxonomy" id="2509291"/>
    <lineage>
        <taxon>Eukaryota</taxon>
        <taxon>Metazoa</taxon>
        <taxon>Ecdysozoa</taxon>
        <taxon>Arthropoda</taxon>
        <taxon>Hexapoda</taxon>
        <taxon>Insecta</taxon>
        <taxon>Pterygota</taxon>
        <taxon>Neoptera</taxon>
        <taxon>Polyneoptera</taxon>
        <taxon>Orthoptera</taxon>
        <taxon>Ensifera</taxon>
        <taxon>Gryllidea</taxon>
        <taxon>Grylloidea</taxon>
        <taxon>Gryllidae</taxon>
        <taxon>Gryllinae</taxon>
        <taxon>Gryllus</taxon>
    </lineage>
</organism>
<evidence type="ECO:0000313" key="4">
    <source>
        <dbReference type="Proteomes" id="UP001378592"/>
    </source>
</evidence>
<feature type="signal peptide" evidence="2">
    <location>
        <begin position="1"/>
        <end position="16"/>
    </location>
</feature>
<gene>
    <name evidence="3" type="ORF">R5R35_005728</name>
</gene>
<evidence type="ECO:0000256" key="2">
    <source>
        <dbReference type="SAM" id="SignalP"/>
    </source>
</evidence>
<dbReference type="Proteomes" id="UP001378592">
    <property type="component" value="Unassembled WGS sequence"/>
</dbReference>
<evidence type="ECO:0000313" key="3">
    <source>
        <dbReference type="EMBL" id="KAK7873865.1"/>
    </source>
</evidence>
<dbReference type="EMBL" id="JAZDUA010000008">
    <property type="protein sequence ID" value="KAK7873865.1"/>
    <property type="molecule type" value="Genomic_DNA"/>
</dbReference>
<comment type="caution">
    <text evidence="3">The sequence shown here is derived from an EMBL/GenBank/DDBJ whole genome shotgun (WGS) entry which is preliminary data.</text>
</comment>
<name>A0AAN9VYG7_9ORTH</name>
<feature type="compositionally biased region" description="Gly residues" evidence="1">
    <location>
        <begin position="150"/>
        <end position="173"/>
    </location>
</feature>
<feature type="region of interest" description="Disordered" evidence="1">
    <location>
        <begin position="48"/>
        <end position="180"/>
    </location>
</feature>
<keyword evidence="4" id="KW-1185">Reference proteome</keyword>
<sequence>MLKLLLLVAATKLVVAELQLFPEDGGLTDGAFDENSLTALIFGSRVRRQADADDCGDSANDILDRQIPHFGPPGRGPPRGGPPRGGPPRGGPPRGGPPGGPPGEGPPEDSEGPDGQSNSTASGPVCPRPPPPLRNSTDGQSDPPPPPPGGHHGGPGGRGGHGGHGGRGGPGGRGRPRGPPPQEKLCCNCPFVDDEIAQYRKTCRDELDQKEQEAGNTIDEKRRCCPRRNRNITLCVLRKLEVIPNDSEKIEKVSAFKTKISKIIQGKYPEWGTKFDDIMSSCEGEGEMEPFFNCMRKEKILQCPEKYWDSNCTSCDDWRERLKSDSS</sequence>
<evidence type="ECO:0000256" key="1">
    <source>
        <dbReference type="SAM" id="MobiDB-lite"/>
    </source>
</evidence>
<feature type="compositionally biased region" description="Pro residues" evidence="1">
    <location>
        <begin position="70"/>
        <end position="105"/>
    </location>
</feature>
<keyword evidence="2" id="KW-0732">Signal</keyword>